<dbReference type="STRING" id="555512.SAMN04487993_10852"/>
<evidence type="ECO:0000313" key="2">
    <source>
        <dbReference type="Proteomes" id="UP000199093"/>
    </source>
</evidence>
<name>A0A1G8VBI6_9RHOB</name>
<dbReference type="AlphaFoldDB" id="A0A1G8VBI6"/>
<proteinExistence type="predicted"/>
<dbReference type="RefSeq" id="WP_089852600.1">
    <property type="nucleotide sequence ID" value="NZ_FNEJ01000085.1"/>
</dbReference>
<dbReference type="GO" id="GO:0019068">
    <property type="term" value="P:virion assembly"/>
    <property type="evidence" value="ECO:0007669"/>
    <property type="project" value="InterPro"/>
</dbReference>
<organism evidence="1 2">
    <name type="scientific">Salipiger marinus</name>
    <dbReference type="NCBI Taxonomy" id="555512"/>
    <lineage>
        <taxon>Bacteria</taxon>
        <taxon>Pseudomonadati</taxon>
        <taxon>Pseudomonadota</taxon>
        <taxon>Alphaproteobacteria</taxon>
        <taxon>Rhodobacterales</taxon>
        <taxon>Roseobacteraceae</taxon>
        <taxon>Salipiger</taxon>
    </lineage>
</organism>
<keyword evidence="2" id="KW-1185">Reference proteome</keyword>
<sequence length="100" mass="10873">MDPFQRALEDSFARHGLPATLDPDGGAVPVRLLPARADEIASLGELRVQSATGLFEILASAFAGHGKGAVLLIGAERRRVQHHRIRDPRRYKVLLDTVPA</sequence>
<accession>A0A1G8VBI6</accession>
<dbReference type="Proteomes" id="UP000199093">
    <property type="component" value="Unassembled WGS sequence"/>
</dbReference>
<dbReference type="OrthoDB" id="7868719at2"/>
<dbReference type="InterPro" id="IPR008018">
    <property type="entry name" value="Phage_tail_attach_FII"/>
</dbReference>
<dbReference type="Pfam" id="PF05354">
    <property type="entry name" value="Phage_attach"/>
    <property type="match status" value="1"/>
</dbReference>
<evidence type="ECO:0000313" key="1">
    <source>
        <dbReference type="EMBL" id="SDJ63319.1"/>
    </source>
</evidence>
<gene>
    <name evidence="1" type="ORF">SAMN04487993_10852</name>
</gene>
<protein>
    <submittedName>
        <fullName evidence="1">Uncharacterized protein</fullName>
    </submittedName>
</protein>
<reference evidence="1 2" key="1">
    <citation type="submission" date="2016-10" db="EMBL/GenBank/DDBJ databases">
        <authorList>
            <person name="de Groot N.N."/>
        </authorList>
    </citation>
    <scope>NUCLEOTIDE SEQUENCE [LARGE SCALE GENOMIC DNA]</scope>
    <source>
        <strain evidence="1 2">DSM 26424</strain>
    </source>
</reference>
<dbReference type="EMBL" id="FNEJ01000085">
    <property type="protein sequence ID" value="SDJ63319.1"/>
    <property type="molecule type" value="Genomic_DNA"/>
</dbReference>